<keyword evidence="6" id="KW-1185">Reference proteome</keyword>
<proteinExistence type="inferred from homology"/>
<comment type="similarity">
    <text evidence="1 4">Belongs to the glutathione peroxidase family.</text>
</comment>
<keyword evidence="3 4" id="KW-0560">Oxidoreductase</keyword>
<dbReference type="EMBL" id="JAVDVQ010000042">
    <property type="protein sequence ID" value="MDR7085012.1"/>
    <property type="molecule type" value="Genomic_DNA"/>
</dbReference>
<dbReference type="Pfam" id="PF00255">
    <property type="entry name" value="GSHPx"/>
    <property type="match status" value="1"/>
</dbReference>
<name>A0ABU1UIK5_9MICC</name>
<evidence type="ECO:0000256" key="3">
    <source>
        <dbReference type="ARBA" id="ARBA00023002"/>
    </source>
</evidence>
<dbReference type="InterPro" id="IPR036249">
    <property type="entry name" value="Thioredoxin-like_sf"/>
</dbReference>
<organism evidence="5 6">
    <name type="scientific">Arthrobacter ginsengisoli</name>
    <dbReference type="NCBI Taxonomy" id="1356565"/>
    <lineage>
        <taxon>Bacteria</taxon>
        <taxon>Bacillati</taxon>
        <taxon>Actinomycetota</taxon>
        <taxon>Actinomycetes</taxon>
        <taxon>Micrococcales</taxon>
        <taxon>Micrococcaceae</taxon>
        <taxon>Arthrobacter</taxon>
    </lineage>
</organism>
<dbReference type="PROSITE" id="PS51355">
    <property type="entry name" value="GLUTATHIONE_PEROXID_3"/>
    <property type="match status" value="1"/>
</dbReference>
<comment type="caution">
    <text evidence="5">The sequence shown here is derived from an EMBL/GenBank/DDBJ whole genome shotgun (WGS) entry which is preliminary data.</text>
</comment>
<sequence>MTALHSIPLTLIDGTDADFGRFKGEVVLVVNVASHCGHTPQYAGLEALHNKFREQGFAVLGVPCNQFAGQEPGADAEIAEFCERNFGVTFPMTAKADVHGEDQHPLYAELTKFRNPDLPQRVQWNFEKFLVNRDGGVVARFASTMAPESPEVIGAVQEALA</sequence>
<evidence type="ECO:0000313" key="6">
    <source>
        <dbReference type="Proteomes" id="UP001252243"/>
    </source>
</evidence>
<dbReference type="SUPFAM" id="SSF52833">
    <property type="entry name" value="Thioredoxin-like"/>
    <property type="match status" value="1"/>
</dbReference>
<dbReference type="CDD" id="cd00340">
    <property type="entry name" value="GSH_Peroxidase"/>
    <property type="match status" value="1"/>
</dbReference>
<protein>
    <recommendedName>
        <fullName evidence="4">Glutathione peroxidase</fullName>
    </recommendedName>
</protein>
<dbReference type="Gene3D" id="3.40.30.10">
    <property type="entry name" value="Glutaredoxin"/>
    <property type="match status" value="1"/>
</dbReference>
<dbReference type="Proteomes" id="UP001252243">
    <property type="component" value="Unassembled WGS sequence"/>
</dbReference>
<accession>A0ABU1UIK5</accession>
<dbReference type="PANTHER" id="PTHR11592:SF40">
    <property type="entry name" value="THIOREDOXIN_GLUTATHIONE PEROXIDASE BTUE"/>
    <property type="match status" value="1"/>
</dbReference>
<evidence type="ECO:0000256" key="2">
    <source>
        <dbReference type="ARBA" id="ARBA00022559"/>
    </source>
</evidence>
<dbReference type="InterPro" id="IPR000889">
    <property type="entry name" value="Glutathione_peroxidase"/>
</dbReference>
<evidence type="ECO:0000313" key="5">
    <source>
        <dbReference type="EMBL" id="MDR7085012.1"/>
    </source>
</evidence>
<evidence type="ECO:0000256" key="4">
    <source>
        <dbReference type="RuleBase" id="RU000499"/>
    </source>
</evidence>
<evidence type="ECO:0000256" key="1">
    <source>
        <dbReference type="ARBA" id="ARBA00006926"/>
    </source>
</evidence>
<dbReference type="PANTHER" id="PTHR11592">
    <property type="entry name" value="GLUTATHIONE PEROXIDASE"/>
    <property type="match status" value="1"/>
</dbReference>
<dbReference type="GO" id="GO:0004602">
    <property type="term" value="F:glutathione peroxidase activity"/>
    <property type="evidence" value="ECO:0007669"/>
    <property type="project" value="UniProtKB-EC"/>
</dbReference>
<dbReference type="PRINTS" id="PR01011">
    <property type="entry name" value="GLUTPROXDASE"/>
</dbReference>
<keyword evidence="2 4" id="KW-0575">Peroxidase</keyword>
<dbReference type="RefSeq" id="WP_310062325.1">
    <property type="nucleotide sequence ID" value="NZ_JAVDVQ010000042.1"/>
</dbReference>
<gene>
    <name evidence="5" type="ORF">J2X01_004332</name>
</gene>
<reference evidence="5 6" key="1">
    <citation type="submission" date="2023-07" db="EMBL/GenBank/DDBJ databases">
        <title>Sorghum-associated microbial communities from plants grown in Nebraska, USA.</title>
        <authorList>
            <person name="Schachtman D."/>
        </authorList>
    </citation>
    <scope>NUCLEOTIDE SEQUENCE [LARGE SCALE GENOMIC DNA]</scope>
    <source>
        <strain evidence="5 6">BE167</strain>
    </source>
</reference>
<dbReference type="PIRSF" id="PIRSF000303">
    <property type="entry name" value="Glutathion_perox"/>
    <property type="match status" value="1"/>
</dbReference>